<feature type="transmembrane region" description="Helical" evidence="5">
    <location>
        <begin position="139"/>
        <end position="159"/>
    </location>
</feature>
<protein>
    <submittedName>
        <fullName evidence="7">MFS transporter</fullName>
    </submittedName>
</protein>
<dbReference type="InterPro" id="IPR020846">
    <property type="entry name" value="MFS_dom"/>
</dbReference>
<dbReference type="RefSeq" id="WP_211166584.1">
    <property type="nucleotide sequence ID" value="NZ_WTVG02000038.1"/>
</dbReference>
<comment type="subcellular location">
    <subcellularLocation>
        <location evidence="1">Membrane</location>
        <topology evidence="1">Multi-pass membrane protein</topology>
    </subcellularLocation>
</comment>
<feature type="transmembrane region" description="Helical" evidence="5">
    <location>
        <begin position="331"/>
        <end position="351"/>
    </location>
</feature>
<evidence type="ECO:0000313" key="7">
    <source>
        <dbReference type="EMBL" id="NMG24638.1"/>
    </source>
</evidence>
<feature type="transmembrane region" description="Helical" evidence="5">
    <location>
        <begin position="363"/>
        <end position="382"/>
    </location>
</feature>
<evidence type="ECO:0000256" key="1">
    <source>
        <dbReference type="ARBA" id="ARBA00004141"/>
    </source>
</evidence>
<sequence>MQPTKLWTRDFVIVFAVNFFLALVFYMLIVVIGAHAMQEYGSSLSQAGLVAGIFVIGTLLGRLIIGQFVDALGRKKTMVIGMIAFTIASGLYFLSDSIATLIAVRFVHGLALGVSSTAAGTAVAHIIPRDRRAEGISYYSLSTTLSAAIGPFLGVWLLQHTNFNWIFAACVAVATLGLLAAMWAQVPEGASHAGLRGFQFSLANLVEARAIPISVVTFLYGLCYASVLAFINGYAVELNLVTAASFFFIVYSAVVLLSRPLTGRLLDRKGSNTVVFPSCLFLALGLVVLANVQTGMGLLVAAVLIGIGFGNLQSALYAVAVKVVAPQRMGLATSTFYISMDASLGFGPYLLGLAISEIGYRSLYGSMAALAVLGMPVFYVLHGRHVARLRARDALAASAKPE</sequence>
<feature type="transmembrane region" description="Helical" evidence="5">
    <location>
        <begin position="298"/>
        <end position="319"/>
    </location>
</feature>
<dbReference type="InterPro" id="IPR036259">
    <property type="entry name" value="MFS_trans_sf"/>
</dbReference>
<dbReference type="PANTHER" id="PTHR23531">
    <property type="entry name" value="QUINOLENE RESISTANCE PROTEIN NORA"/>
    <property type="match status" value="1"/>
</dbReference>
<feature type="transmembrane region" description="Helical" evidence="5">
    <location>
        <begin position="43"/>
        <end position="65"/>
    </location>
</feature>
<gene>
    <name evidence="7" type="ORF">GO606_07830</name>
</gene>
<accession>A0ABX1PL24</accession>
<dbReference type="PANTHER" id="PTHR23531:SF1">
    <property type="entry name" value="QUINOLENE RESISTANCE PROTEIN NORA"/>
    <property type="match status" value="1"/>
</dbReference>
<reference evidence="7" key="1">
    <citation type="submission" date="2019-12" db="EMBL/GenBank/DDBJ databases">
        <title>Comparative genomics gives insights into the taxonomy of the Azoarcus-Aromatoleum group and reveals separate origins of nif in the plant-associated Azoarcus and non-plant-associated Aromatoleum sub-groups.</title>
        <authorList>
            <person name="Lafos M."/>
            <person name="Maluk M."/>
            <person name="Batista M."/>
            <person name="Junghare M."/>
            <person name="Carmona M."/>
            <person name="Faoro H."/>
            <person name="Cruz L.M."/>
            <person name="Battistoni F."/>
            <person name="De Souza E."/>
            <person name="Pedrosa F."/>
            <person name="Chen W.-M."/>
            <person name="Poole P.S."/>
            <person name="Dixon R.A."/>
            <person name="James E.K."/>
        </authorList>
    </citation>
    <scope>NUCLEOTIDE SEQUENCE</scope>
    <source>
        <strain evidence="7">LuFRes1</strain>
    </source>
</reference>
<keyword evidence="2 5" id="KW-0812">Transmembrane</keyword>
<feature type="transmembrane region" description="Helical" evidence="5">
    <location>
        <begin position="274"/>
        <end position="292"/>
    </location>
</feature>
<evidence type="ECO:0000313" key="8">
    <source>
        <dbReference type="Proteomes" id="UP000615989"/>
    </source>
</evidence>
<dbReference type="PROSITE" id="PS00216">
    <property type="entry name" value="SUGAR_TRANSPORT_1"/>
    <property type="match status" value="1"/>
</dbReference>
<feature type="domain" description="Major facilitator superfamily (MFS) profile" evidence="6">
    <location>
        <begin position="11"/>
        <end position="386"/>
    </location>
</feature>
<dbReference type="InterPro" id="IPR011701">
    <property type="entry name" value="MFS"/>
</dbReference>
<evidence type="ECO:0000256" key="4">
    <source>
        <dbReference type="ARBA" id="ARBA00023136"/>
    </source>
</evidence>
<feature type="transmembrane region" description="Helical" evidence="5">
    <location>
        <begin position="243"/>
        <end position="262"/>
    </location>
</feature>
<dbReference type="Pfam" id="PF07690">
    <property type="entry name" value="MFS_1"/>
    <property type="match status" value="1"/>
</dbReference>
<dbReference type="CDD" id="cd17489">
    <property type="entry name" value="MFS_YfcJ_like"/>
    <property type="match status" value="1"/>
</dbReference>
<feature type="transmembrane region" description="Helical" evidence="5">
    <location>
        <begin position="77"/>
        <end position="94"/>
    </location>
</feature>
<feature type="transmembrane region" description="Helical" evidence="5">
    <location>
        <begin position="210"/>
        <end position="231"/>
    </location>
</feature>
<keyword evidence="8" id="KW-1185">Reference proteome</keyword>
<dbReference type="InterPro" id="IPR005829">
    <property type="entry name" value="Sugar_transporter_CS"/>
</dbReference>
<dbReference type="PROSITE" id="PS50850">
    <property type="entry name" value="MFS"/>
    <property type="match status" value="1"/>
</dbReference>
<dbReference type="SUPFAM" id="SSF103473">
    <property type="entry name" value="MFS general substrate transporter"/>
    <property type="match status" value="1"/>
</dbReference>
<feature type="transmembrane region" description="Helical" evidence="5">
    <location>
        <begin position="12"/>
        <end position="37"/>
    </location>
</feature>
<comment type="caution">
    <text evidence="7">The sequence shown here is derived from an EMBL/GenBank/DDBJ whole genome shotgun (WGS) entry which is preliminary data.</text>
</comment>
<keyword evidence="4 5" id="KW-0472">Membrane</keyword>
<proteinExistence type="predicted"/>
<dbReference type="EMBL" id="WTVG01000017">
    <property type="protein sequence ID" value="NMG24638.1"/>
    <property type="molecule type" value="Genomic_DNA"/>
</dbReference>
<evidence type="ECO:0000256" key="3">
    <source>
        <dbReference type="ARBA" id="ARBA00022989"/>
    </source>
</evidence>
<feature type="transmembrane region" description="Helical" evidence="5">
    <location>
        <begin position="165"/>
        <end position="186"/>
    </location>
</feature>
<name>A0ABX1PL24_9RHOO</name>
<evidence type="ECO:0000256" key="2">
    <source>
        <dbReference type="ARBA" id="ARBA00022692"/>
    </source>
</evidence>
<dbReference type="Proteomes" id="UP000615989">
    <property type="component" value="Unassembled WGS sequence"/>
</dbReference>
<organism evidence="7 8">
    <name type="scientific">Aromatoleum anaerobium</name>
    <dbReference type="NCBI Taxonomy" id="182180"/>
    <lineage>
        <taxon>Bacteria</taxon>
        <taxon>Pseudomonadati</taxon>
        <taxon>Pseudomonadota</taxon>
        <taxon>Betaproteobacteria</taxon>
        <taxon>Rhodocyclales</taxon>
        <taxon>Rhodocyclaceae</taxon>
        <taxon>Aromatoleum</taxon>
    </lineage>
</organism>
<evidence type="ECO:0000259" key="6">
    <source>
        <dbReference type="PROSITE" id="PS50850"/>
    </source>
</evidence>
<evidence type="ECO:0000256" key="5">
    <source>
        <dbReference type="SAM" id="Phobius"/>
    </source>
</evidence>
<dbReference type="InterPro" id="IPR052714">
    <property type="entry name" value="MFS_Exporter"/>
</dbReference>
<keyword evidence="3 5" id="KW-1133">Transmembrane helix</keyword>
<dbReference type="Gene3D" id="1.20.1250.20">
    <property type="entry name" value="MFS general substrate transporter like domains"/>
    <property type="match status" value="2"/>
</dbReference>